<gene>
    <name evidence="1" type="ORF">ElyMa_006885300</name>
</gene>
<reference evidence="1 2" key="1">
    <citation type="journal article" date="2021" name="Elife">
        <title>Chloroplast acquisition without the gene transfer in kleptoplastic sea slugs, Plakobranchus ocellatus.</title>
        <authorList>
            <person name="Maeda T."/>
            <person name="Takahashi S."/>
            <person name="Yoshida T."/>
            <person name="Shimamura S."/>
            <person name="Takaki Y."/>
            <person name="Nagai Y."/>
            <person name="Toyoda A."/>
            <person name="Suzuki Y."/>
            <person name="Arimoto A."/>
            <person name="Ishii H."/>
            <person name="Satoh N."/>
            <person name="Nishiyama T."/>
            <person name="Hasebe M."/>
            <person name="Maruyama T."/>
            <person name="Minagawa J."/>
            <person name="Obokata J."/>
            <person name="Shigenobu S."/>
        </authorList>
    </citation>
    <scope>NUCLEOTIDE SEQUENCE [LARGE SCALE GENOMIC DNA]</scope>
</reference>
<dbReference type="SUPFAM" id="SSF48431">
    <property type="entry name" value="Lipovitellin-phosvitin complex, superhelical domain"/>
    <property type="match status" value="1"/>
</dbReference>
<accession>A0AAV4JDB8</accession>
<organism evidence="1 2">
    <name type="scientific">Elysia marginata</name>
    <dbReference type="NCBI Taxonomy" id="1093978"/>
    <lineage>
        <taxon>Eukaryota</taxon>
        <taxon>Metazoa</taxon>
        <taxon>Spiralia</taxon>
        <taxon>Lophotrochozoa</taxon>
        <taxon>Mollusca</taxon>
        <taxon>Gastropoda</taxon>
        <taxon>Heterobranchia</taxon>
        <taxon>Euthyneura</taxon>
        <taxon>Panpulmonata</taxon>
        <taxon>Sacoglossa</taxon>
        <taxon>Placobranchoidea</taxon>
        <taxon>Plakobranchidae</taxon>
        <taxon>Elysia</taxon>
    </lineage>
</organism>
<keyword evidence="2" id="KW-1185">Reference proteome</keyword>
<dbReference type="Proteomes" id="UP000762676">
    <property type="component" value="Unassembled WGS sequence"/>
</dbReference>
<protein>
    <submittedName>
        <fullName evidence="1">Uncharacterized protein</fullName>
    </submittedName>
</protein>
<comment type="caution">
    <text evidence="1">The sequence shown here is derived from an EMBL/GenBank/DDBJ whole genome shotgun (WGS) entry which is preliminary data.</text>
</comment>
<dbReference type="AlphaFoldDB" id="A0AAV4JDB8"/>
<evidence type="ECO:0000313" key="2">
    <source>
        <dbReference type="Proteomes" id="UP000762676"/>
    </source>
</evidence>
<sequence>MKEEADNEIDEDDHDNILGEDYTDARNVEKVLQKLIQDVISQGDYKNDDSPNKYLASVSFRRFVALLRRMGYPELMVLGEAALSCRNFAFCNSHFDRAPDDHVLQSIRERILTKALMTCGSESCVRVFAEQWLVAGRLSAMMEEATVTVNMGLFYTPTPIVAETLMNYCANKQASWCWLSLSAMLKRMFDVDPERKEAKIILYNTLKHILELAGDTCTTEKTLTSSRPGREAAEKALATAVKVRSLFDMVDKIDR</sequence>
<dbReference type="EMBL" id="BMAT01013775">
    <property type="protein sequence ID" value="GFS19918.1"/>
    <property type="molecule type" value="Genomic_DNA"/>
</dbReference>
<proteinExistence type="predicted"/>
<dbReference type="InterPro" id="IPR011030">
    <property type="entry name" value="Lipovitellin_superhlx_dom"/>
</dbReference>
<evidence type="ECO:0000313" key="1">
    <source>
        <dbReference type="EMBL" id="GFS19918.1"/>
    </source>
</evidence>
<name>A0AAV4JDB8_9GAST</name>
<dbReference type="Gene3D" id="1.25.10.20">
    <property type="entry name" value="Vitellinogen, superhelical"/>
    <property type="match status" value="1"/>
</dbReference>